<comment type="similarity">
    <text evidence="3">Belongs to the kynurenine formamidase family.</text>
</comment>
<gene>
    <name evidence="4" type="ORF">C2857_005945</name>
</gene>
<dbReference type="AlphaFoldDB" id="A0A7S9KLB3"/>
<evidence type="ECO:0000256" key="2">
    <source>
        <dbReference type="ARBA" id="ARBA00023079"/>
    </source>
</evidence>
<dbReference type="OrthoDB" id="420264at2759"/>
<organism evidence="4 5">
    <name type="scientific">Epichloe festucae (strain Fl1)</name>
    <dbReference type="NCBI Taxonomy" id="877507"/>
    <lineage>
        <taxon>Eukaryota</taxon>
        <taxon>Fungi</taxon>
        <taxon>Dikarya</taxon>
        <taxon>Ascomycota</taxon>
        <taxon>Pezizomycotina</taxon>
        <taxon>Sordariomycetes</taxon>
        <taxon>Hypocreomycetidae</taxon>
        <taxon>Hypocreales</taxon>
        <taxon>Clavicipitaceae</taxon>
        <taxon>Epichloe</taxon>
    </lineage>
</organism>
<evidence type="ECO:0000313" key="5">
    <source>
        <dbReference type="Proteomes" id="UP000594364"/>
    </source>
</evidence>
<dbReference type="InterPro" id="IPR050300">
    <property type="entry name" value="GDXG_lipolytic_enzyme"/>
</dbReference>
<comment type="subunit">
    <text evidence="3">Homodimer.</text>
</comment>
<feature type="active site" description="Nucleophile" evidence="3">
    <location>
        <position position="168"/>
    </location>
</feature>
<comment type="pathway">
    <text evidence="3">Amino-acid degradation; L-tryptophan degradation via kynurenine pathway; L-kynurenine from L-tryptophan: step 2/2.</text>
</comment>
<dbReference type="SUPFAM" id="SSF53474">
    <property type="entry name" value="alpha/beta-Hydrolases"/>
    <property type="match status" value="1"/>
</dbReference>
<feature type="active site" evidence="3">
    <location>
        <position position="272"/>
    </location>
</feature>
<protein>
    <recommendedName>
        <fullName evidence="3">Kynurenine formamidase</fullName>
        <shortName evidence="3">KFA</shortName>
        <shortName evidence="3">KFase</shortName>
        <ecNumber evidence="3">3.5.1.9</ecNumber>
    </recommendedName>
    <alternativeName>
        <fullName evidence="3">Arylformamidase</fullName>
    </alternativeName>
    <alternativeName>
        <fullName evidence="3">N-formylkynurenine formamidase</fullName>
        <shortName evidence="3">FKF</shortName>
    </alternativeName>
</protein>
<dbReference type="GO" id="GO:0004061">
    <property type="term" value="F:arylformamidase activity"/>
    <property type="evidence" value="ECO:0007669"/>
    <property type="project" value="UniProtKB-UniRule"/>
</dbReference>
<dbReference type="EC" id="3.5.1.9" evidence="3"/>
<dbReference type="GO" id="GO:0034354">
    <property type="term" value="P:'de novo' NAD+ biosynthetic process from L-tryptophan"/>
    <property type="evidence" value="ECO:0007669"/>
    <property type="project" value="UniProtKB-UniRule"/>
</dbReference>
<keyword evidence="5" id="KW-1185">Reference proteome</keyword>
<feature type="active site" evidence="3">
    <location>
        <position position="306"/>
    </location>
</feature>
<accession>A0A7S9KLB3</accession>
<comment type="function">
    <text evidence="3">Catalyzes the hydrolysis of N-formyl-L-kynurenine to L-kynurenine, the second step in the kynurenine pathway of tryptophan degradation. Kynurenine may be further oxidized to nicotinic acid, NAD(H) and NADP(H). Required for elimination of toxic metabolites.</text>
</comment>
<dbReference type="Proteomes" id="UP000594364">
    <property type="component" value="Chromosome 1"/>
</dbReference>
<name>A0A7S9KLB3_EPIFF</name>
<keyword evidence="2 3" id="KW-0823">Tryptophan catabolism</keyword>
<comment type="catalytic activity">
    <reaction evidence="3">
        <text>N-formyl-L-kynurenine + H2O = L-kynurenine + formate + H(+)</text>
        <dbReference type="Rhea" id="RHEA:13009"/>
        <dbReference type="ChEBI" id="CHEBI:15377"/>
        <dbReference type="ChEBI" id="CHEBI:15378"/>
        <dbReference type="ChEBI" id="CHEBI:15740"/>
        <dbReference type="ChEBI" id="CHEBI:57959"/>
        <dbReference type="ChEBI" id="CHEBI:58629"/>
        <dbReference type="EC" id="3.5.1.9"/>
    </reaction>
</comment>
<evidence type="ECO:0000313" key="4">
    <source>
        <dbReference type="EMBL" id="QPG94415.1"/>
    </source>
</evidence>
<proteinExistence type="inferred from homology"/>
<comment type="domain">
    <text evidence="3">The main chain amide nitrogen atoms of the second glycine and its adjacent residue in the HGGXW motif define the oxyanion hole, and stabilize the oxyanion that forms during the nucleophilic attack by the catalytic serine during substrate cleavage.</text>
</comment>
<dbReference type="PANTHER" id="PTHR48081">
    <property type="entry name" value="AB HYDROLASE SUPERFAMILY PROTEIN C4A8.06C"/>
    <property type="match status" value="1"/>
</dbReference>
<dbReference type="GO" id="GO:0019441">
    <property type="term" value="P:L-tryptophan catabolic process to kynurenine"/>
    <property type="evidence" value="ECO:0007669"/>
    <property type="project" value="UniProtKB-UniRule"/>
</dbReference>
<dbReference type="HAMAP" id="MF_03014">
    <property type="entry name" value="KFase"/>
    <property type="match status" value="1"/>
</dbReference>
<evidence type="ECO:0000256" key="1">
    <source>
        <dbReference type="ARBA" id="ARBA00022801"/>
    </source>
</evidence>
<reference evidence="4 5" key="1">
    <citation type="journal article" date="2018" name="PLoS Genet.">
        <title>Repeat elements organise 3D genome structure and mediate transcription in the filamentous fungus Epichloe festucae.</title>
        <authorList>
            <person name="Winter D.J."/>
            <person name="Ganley A.R.D."/>
            <person name="Young C.A."/>
            <person name="Liachko I."/>
            <person name="Schardl C.L."/>
            <person name="Dupont P.Y."/>
            <person name="Berry D."/>
            <person name="Ram A."/>
            <person name="Scott B."/>
            <person name="Cox M.P."/>
        </authorList>
    </citation>
    <scope>NUCLEOTIDE SEQUENCE [LARGE SCALE GENOMIC DNA]</scope>
    <source>
        <strain evidence="4 5">Fl1</strain>
    </source>
</reference>
<dbReference type="Gene3D" id="3.40.50.1820">
    <property type="entry name" value="alpha/beta hydrolase"/>
    <property type="match status" value="1"/>
</dbReference>
<evidence type="ECO:0000256" key="3">
    <source>
        <dbReference type="HAMAP-Rule" id="MF_03014"/>
    </source>
</evidence>
<dbReference type="PANTHER" id="PTHR48081:SF33">
    <property type="entry name" value="KYNURENINE FORMAMIDASE"/>
    <property type="match status" value="1"/>
</dbReference>
<dbReference type="EMBL" id="CP031385">
    <property type="protein sequence ID" value="QPG94415.1"/>
    <property type="molecule type" value="Genomic_DNA"/>
</dbReference>
<keyword evidence="1 3" id="KW-0378">Hydrolase</keyword>
<dbReference type="InterPro" id="IPR029058">
    <property type="entry name" value="AB_hydrolase_fold"/>
</dbReference>
<sequence length="331" mass="36652">MGSTPDPWSETPWGRREDLAVPMWQKSRVPYVCHPNKLQHVDVWVPAEYAPHPDRPPASWLPDAPHTLWVVYIHGGAWRDPLITSESLVPTLKSLPPAWLASMKTPVAFASVGYTLSPYPDHPSQPSVPSDRSRNAEHPAHILDVLEAISFLQRRAGFGDNYILVGHSCGATLAFQAAMDPARWAVDRAGGALVVKEPSMVLGLNGLYDLPELTEDPGDGHERHRRVYARFTSNAFGHDKNLWRAVSPALVESWATEWPGGRHVMLVQSPGDALVPYRQAERMRDGLVASKTDKLAVELIEGDGDHDDIWKQGTLMAEVLVRAIRKVSSLS</sequence>
<dbReference type="InterPro" id="IPR027519">
    <property type="entry name" value="KFase_ver/fungi-typ"/>
</dbReference>
<dbReference type="UniPathway" id="UPA00333">
    <property type="reaction ID" value="UER00454"/>
</dbReference>
<feature type="short sequence motif" description="HGGXW" evidence="3">
    <location>
        <begin position="74"/>
        <end position="78"/>
    </location>
</feature>